<keyword evidence="4" id="KW-1185">Reference proteome</keyword>
<accession>A0A1E3PS19</accession>
<dbReference type="EMBL" id="KV454406">
    <property type="protein sequence ID" value="ODQ68221.1"/>
    <property type="molecule type" value="Genomic_DNA"/>
</dbReference>
<feature type="region of interest" description="Disordered" evidence="1">
    <location>
        <begin position="45"/>
        <end position="66"/>
    </location>
</feature>
<gene>
    <name evidence="3" type="ORF">NADFUDRAFT_48872</name>
</gene>
<organism evidence="3 4">
    <name type="scientific">Nadsonia fulvescens var. elongata DSM 6958</name>
    <dbReference type="NCBI Taxonomy" id="857566"/>
    <lineage>
        <taxon>Eukaryota</taxon>
        <taxon>Fungi</taxon>
        <taxon>Dikarya</taxon>
        <taxon>Ascomycota</taxon>
        <taxon>Saccharomycotina</taxon>
        <taxon>Dipodascomycetes</taxon>
        <taxon>Dipodascales</taxon>
        <taxon>Dipodascales incertae sedis</taxon>
        <taxon>Nadsonia</taxon>
    </lineage>
</organism>
<dbReference type="AlphaFoldDB" id="A0A1E3PS19"/>
<dbReference type="Proteomes" id="UP000095009">
    <property type="component" value="Unassembled WGS sequence"/>
</dbReference>
<evidence type="ECO:0000256" key="2">
    <source>
        <dbReference type="SAM" id="Phobius"/>
    </source>
</evidence>
<evidence type="ECO:0000256" key="1">
    <source>
        <dbReference type="SAM" id="MobiDB-lite"/>
    </source>
</evidence>
<reference evidence="3 4" key="1">
    <citation type="journal article" date="2016" name="Proc. Natl. Acad. Sci. U.S.A.">
        <title>Comparative genomics of biotechnologically important yeasts.</title>
        <authorList>
            <person name="Riley R."/>
            <person name="Haridas S."/>
            <person name="Wolfe K.H."/>
            <person name="Lopes M.R."/>
            <person name="Hittinger C.T."/>
            <person name="Goeker M."/>
            <person name="Salamov A.A."/>
            <person name="Wisecaver J.H."/>
            <person name="Long T.M."/>
            <person name="Calvey C.H."/>
            <person name="Aerts A.L."/>
            <person name="Barry K.W."/>
            <person name="Choi C."/>
            <person name="Clum A."/>
            <person name="Coughlan A.Y."/>
            <person name="Deshpande S."/>
            <person name="Douglass A.P."/>
            <person name="Hanson S.J."/>
            <person name="Klenk H.-P."/>
            <person name="LaButti K.M."/>
            <person name="Lapidus A."/>
            <person name="Lindquist E.A."/>
            <person name="Lipzen A.M."/>
            <person name="Meier-Kolthoff J.P."/>
            <person name="Ohm R.A."/>
            <person name="Otillar R.P."/>
            <person name="Pangilinan J.L."/>
            <person name="Peng Y."/>
            <person name="Rokas A."/>
            <person name="Rosa C.A."/>
            <person name="Scheuner C."/>
            <person name="Sibirny A.A."/>
            <person name="Slot J.C."/>
            <person name="Stielow J.B."/>
            <person name="Sun H."/>
            <person name="Kurtzman C.P."/>
            <person name="Blackwell M."/>
            <person name="Grigoriev I.V."/>
            <person name="Jeffries T.W."/>
        </authorList>
    </citation>
    <scope>NUCLEOTIDE SEQUENCE [LARGE SCALE GENOMIC DNA]</scope>
    <source>
        <strain evidence="3 4">DSM 6958</strain>
    </source>
</reference>
<keyword evidence="2" id="KW-1133">Transmembrane helix</keyword>
<feature type="transmembrane region" description="Helical" evidence="2">
    <location>
        <begin position="9"/>
        <end position="26"/>
    </location>
</feature>
<evidence type="ECO:0000313" key="4">
    <source>
        <dbReference type="Proteomes" id="UP000095009"/>
    </source>
</evidence>
<sequence>MLAKRKQHIIYVACLVAVLFLLVIYSPRSSFDQYQYDESKIGQGLKQSGPFDAPDPFPHGKPDVRNFNEDKKVEKEGKVDDGSANIEEVPIIATQGLSDLPVVGASKTQKAL</sequence>
<name>A0A1E3PS19_9ASCO</name>
<evidence type="ECO:0000313" key="3">
    <source>
        <dbReference type="EMBL" id="ODQ68221.1"/>
    </source>
</evidence>
<keyword evidence="2" id="KW-0812">Transmembrane</keyword>
<protein>
    <submittedName>
        <fullName evidence="3">Uncharacterized protein</fullName>
    </submittedName>
</protein>
<proteinExistence type="predicted"/>
<keyword evidence="2" id="KW-0472">Membrane</keyword>